<keyword evidence="8 10" id="KW-0664">Pyridoxine biosynthesis</keyword>
<dbReference type="GO" id="GO:0008270">
    <property type="term" value="F:zinc ion binding"/>
    <property type="evidence" value="ECO:0007669"/>
    <property type="project" value="UniProtKB-UniRule"/>
</dbReference>
<evidence type="ECO:0000256" key="9">
    <source>
        <dbReference type="ARBA" id="ARBA00023285"/>
    </source>
</evidence>
<keyword evidence="12" id="KW-1185">Reference proteome</keyword>
<comment type="miscellaneous">
    <text evidence="10">The active site is located at the dimer interface.</text>
</comment>
<evidence type="ECO:0000256" key="6">
    <source>
        <dbReference type="ARBA" id="ARBA00023002"/>
    </source>
</evidence>
<comment type="catalytic activity">
    <reaction evidence="10">
        <text>4-(phosphooxy)-L-threonine + NAD(+) = 3-amino-2-oxopropyl phosphate + CO2 + NADH</text>
        <dbReference type="Rhea" id="RHEA:32275"/>
        <dbReference type="ChEBI" id="CHEBI:16526"/>
        <dbReference type="ChEBI" id="CHEBI:57279"/>
        <dbReference type="ChEBI" id="CHEBI:57540"/>
        <dbReference type="ChEBI" id="CHEBI:57945"/>
        <dbReference type="ChEBI" id="CHEBI:58452"/>
        <dbReference type="EC" id="1.1.1.262"/>
    </reaction>
</comment>
<dbReference type="Proteomes" id="UP000005010">
    <property type="component" value="Chromosome"/>
</dbReference>
<proteinExistence type="inferred from homology"/>
<gene>
    <name evidence="10 11" type="primary">pdxA</name>
    <name evidence="11" type="ordered locus">HCW_02410</name>
</gene>
<dbReference type="GO" id="GO:0050897">
    <property type="term" value="F:cobalt ion binding"/>
    <property type="evidence" value="ECO:0007669"/>
    <property type="project" value="UniProtKB-UniRule"/>
</dbReference>
<feature type="binding site" evidence="10">
    <location>
        <position position="259"/>
    </location>
    <ligand>
        <name>substrate</name>
    </ligand>
</feature>
<keyword evidence="6 10" id="KW-0560">Oxidoreductase</keyword>
<dbReference type="PANTHER" id="PTHR30004:SF6">
    <property type="entry name" value="D-THREONATE 4-PHOSPHATE DEHYDROGENASE"/>
    <property type="match status" value="1"/>
</dbReference>
<comment type="similarity">
    <text evidence="10">Belongs to the PdxA family.</text>
</comment>
<comment type="pathway">
    <text evidence="10">Cofactor biosynthesis; pyridoxine 5'-phosphate biosynthesis; pyridoxine 5'-phosphate from D-erythrose 4-phosphate: step 4/5.</text>
</comment>
<dbReference type="eggNOG" id="COG1995">
    <property type="taxonomic scope" value="Bacteria"/>
</dbReference>
<dbReference type="SUPFAM" id="SSF53659">
    <property type="entry name" value="Isocitrate/Isopropylmalate dehydrogenase-like"/>
    <property type="match status" value="1"/>
</dbReference>
<dbReference type="AlphaFoldDB" id="I0ELE4"/>
<comment type="subcellular location">
    <subcellularLocation>
        <location evidence="10">Cytoplasm</location>
    </subcellularLocation>
</comment>
<evidence type="ECO:0000256" key="3">
    <source>
        <dbReference type="ARBA" id="ARBA00022833"/>
    </source>
</evidence>
<dbReference type="GO" id="GO:0000287">
    <property type="term" value="F:magnesium ion binding"/>
    <property type="evidence" value="ECO:0007669"/>
    <property type="project" value="UniProtKB-UniRule"/>
</dbReference>
<keyword evidence="5 10" id="KW-0521">NADP</keyword>
<evidence type="ECO:0000256" key="2">
    <source>
        <dbReference type="ARBA" id="ARBA00022723"/>
    </source>
</evidence>
<reference evidence="12" key="1">
    <citation type="submission" date="2012-04" db="EMBL/GenBank/DDBJ databases">
        <title>Complete genome sequence of Helicobacter cetorum strain MIT 00-7128.</title>
        <authorList>
            <person name="Kersulyte D."/>
            <person name="Berg D.E."/>
        </authorList>
    </citation>
    <scope>NUCLEOTIDE SEQUENCE [LARGE SCALE GENOMIC DNA]</scope>
    <source>
        <strain evidence="12">MIT 00-7128</strain>
    </source>
</reference>
<keyword evidence="7 10" id="KW-0520">NAD</keyword>
<dbReference type="HAMAP" id="MF_02086">
    <property type="entry name" value="PdxA_Epsilonprot"/>
    <property type="match status" value="1"/>
</dbReference>
<organism evidence="11 12">
    <name type="scientific">Helicobacter cetorum (strain ATCC BAA-429 / MIT 00-7128)</name>
    <dbReference type="NCBI Taxonomy" id="182217"/>
    <lineage>
        <taxon>Bacteria</taxon>
        <taxon>Pseudomonadati</taxon>
        <taxon>Campylobacterota</taxon>
        <taxon>Epsilonproteobacteria</taxon>
        <taxon>Campylobacterales</taxon>
        <taxon>Helicobacteraceae</taxon>
        <taxon>Helicobacter</taxon>
    </lineage>
</organism>
<dbReference type="KEGG" id="hce:HCW_02410"/>
<accession>I0ELE4</accession>
<dbReference type="NCBIfam" id="NF003040">
    <property type="entry name" value="PRK03946.1"/>
    <property type="match status" value="1"/>
</dbReference>
<evidence type="ECO:0000256" key="7">
    <source>
        <dbReference type="ARBA" id="ARBA00023027"/>
    </source>
</evidence>
<keyword evidence="4 10" id="KW-0460">Magnesium</keyword>
<comment type="function">
    <text evidence="10">Catalyzes the NAD(P)-dependent oxidation of 4-(phosphooxy)-L-threonine (HTP) into 2-amino-3-oxo-4-(phosphooxy)butyric acid which spontaneously decarboxylates to form 3-amino-2-oxopropyl phosphate (AHAP).</text>
</comment>
<dbReference type="GO" id="GO:0042823">
    <property type="term" value="P:pyridoxal phosphate biosynthetic process"/>
    <property type="evidence" value="ECO:0007669"/>
    <property type="project" value="UniProtKB-UniRule"/>
</dbReference>
<keyword evidence="2 10" id="KW-0479">Metal-binding</keyword>
<dbReference type="EMBL" id="CP003479">
    <property type="protein sequence ID" value="AFI03763.1"/>
    <property type="molecule type" value="Genomic_DNA"/>
</dbReference>
<dbReference type="InterPro" id="IPR005255">
    <property type="entry name" value="PdxA_fam"/>
</dbReference>
<dbReference type="EC" id="1.1.1.262" evidence="10"/>
<comment type="cofactor">
    <cofactor evidence="10">
        <name>Zn(2+)</name>
        <dbReference type="ChEBI" id="CHEBI:29105"/>
    </cofactor>
    <cofactor evidence="10">
        <name>Mg(2+)</name>
        <dbReference type="ChEBI" id="CHEBI:18420"/>
    </cofactor>
    <cofactor evidence="10">
        <name>Co(2+)</name>
        <dbReference type="ChEBI" id="CHEBI:48828"/>
    </cofactor>
</comment>
<dbReference type="HOGENOM" id="CLU_040168_0_0_7"/>
<evidence type="ECO:0000256" key="10">
    <source>
        <dbReference type="HAMAP-Rule" id="MF_02086"/>
    </source>
</evidence>
<evidence type="ECO:0000256" key="4">
    <source>
        <dbReference type="ARBA" id="ARBA00022842"/>
    </source>
</evidence>
<protein>
    <recommendedName>
        <fullName evidence="10">4-hydroxythreonine-4-phosphate dehydrogenase</fullName>
        <ecNumber evidence="10">1.1.1.262</ecNumber>
    </recommendedName>
    <alternativeName>
        <fullName evidence="10">4-(phosphohydroxy)-L-threonine dehydrogenase</fullName>
    </alternativeName>
</protein>
<dbReference type="RefSeq" id="WP_014660635.1">
    <property type="nucleotide sequence ID" value="NC_017737.1"/>
</dbReference>
<feature type="binding site" evidence="10">
    <location>
        <position position="156"/>
    </location>
    <ligand>
        <name>a divalent metal cation</name>
        <dbReference type="ChEBI" id="CHEBI:60240"/>
        <note>ligand shared between dimeric partners</note>
    </ligand>
</feature>
<comment type="subunit">
    <text evidence="10">Homodimer.</text>
</comment>
<dbReference type="Gene3D" id="3.40.718.10">
    <property type="entry name" value="Isopropylmalate Dehydrogenase"/>
    <property type="match status" value="1"/>
</dbReference>
<dbReference type="PATRIC" id="fig|182217.3.peg.500"/>
<evidence type="ECO:0000313" key="11">
    <source>
        <dbReference type="EMBL" id="AFI03763.1"/>
    </source>
</evidence>
<dbReference type="GO" id="GO:0051287">
    <property type="term" value="F:NAD binding"/>
    <property type="evidence" value="ECO:0007669"/>
    <property type="project" value="InterPro"/>
</dbReference>
<keyword evidence="1 10" id="KW-0963">Cytoplasm</keyword>
<dbReference type="InterPro" id="IPR037539">
    <property type="entry name" value="PdxA_epsilonprot"/>
</dbReference>
<dbReference type="GO" id="GO:0005737">
    <property type="term" value="C:cytoplasm"/>
    <property type="evidence" value="ECO:0007669"/>
    <property type="project" value="UniProtKB-SubCell"/>
</dbReference>
<feature type="binding site" evidence="10">
    <location>
        <position position="268"/>
    </location>
    <ligand>
        <name>substrate</name>
    </ligand>
</feature>
<dbReference type="GO" id="GO:0050570">
    <property type="term" value="F:4-hydroxythreonine-4-phosphate dehydrogenase activity"/>
    <property type="evidence" value="ECO:0007669"/>
    <property type="project" value="UniProtKB-UniRule"/>
</dbReference>
<evidence type="ECO:0000256" key="1">
    <source>
        <dbReference type="ARBA" id="ARBA00022490"/>
    </source>
</evidence>
<keyword evidence="3 10" id="KW-0862">Zinc</keyword>
<feature type="binding site" evidence="10">
    <location>
        <position position="195"/>
    </location>
    <ligand>
        <name>a divalent metal cation</name>
        <dbReference type="ChEBI" id="CHEBI:60240"/>
        <note>ligand shared between dimeric partners</note>
    </ligand>
</feature>
<dbReference type="GO" id="GO:0008615">
    <property type="term" value="P:pyridoxine biosynthetic process"/>
    <property type="evidence" value="ECO:0007669"/>
    <property type="project" value="UniProtKB-UniRule"/>
</dbReference>
<dbReference type="PANTHER" id="PTHR30004">
    <property type="entry name" value="4-HYDROXYTHREONINE-4-PHOSPHATE DEHYDROGENASE"/>
    <property type="match status" value="1"/>
</dbReference>
<evidence type="ECO:0000313" key="12">
    <source>
        <dbReference type="Proteomes" id="UP000005010"/>
    </source>
</evidence>
<evidence type="ECO:0000256" key="5">
    <source>
        <dbReference type="ARBA" id="ARBA00022857"/>
    </source>
</evidence>
<feature type="binding site" evidence="10">
    <location>
        <position position="251"/>
    </location>
    <ligand>
        <name>a divalent metal cation</name>
        <dbReference type="ChEBI" id="CHEBI:60240"/>
        <note>ligand shared between dimeric partners</note>
    </ligand>
</feature>
<dbReference type="NCBIfam" id="TIGR00557">
    <property type="entry name" value="pdxA"/>
    <property type="match status" value="1"/>
</dbReference>
<sequence length="309" mass="34376">MLKKKIAISCGDIQGVGLELILKSHKEVSEICEPLYVVDNKLLVQANQLLNNVYEVKSLNTLSLDTQMPPLNSSTIGKVDAKSGAYSFESFKTACELADSKEVDSICTMPINKLAWQQAQIPFVGHTDFLKQRYQRHEIIMMLGCSKLFVGLFTDHVPLSKVSKLIQTKALIKFLLAFQKSTQAKLIQVCGFNPHAGEDGLFGKEDKKILKAIQQCNEMLGFECFLGPLPADSAFSHRRRAITPFYVSMYHDAGLAPLKALYFDESINVSLNAPILRTSTDHGTAFDIAYQNKASNKSYLNAISYLAIR</sequence>
<feature type="binding site" evidence="10">
    <location>
        <position position="126"/>
    </location>
    <ligand>
        <name>substrate</name>
    </ligand>
</feature>
<keyword evidence="9 10" id="KW-0170">Cobalt</keyword>
<evidence type="ECO:0000256" key="8">
    <source>
        <dbReference type="ARBA" id="ARBA00023096"/>
    </source>
</evidence>
<feature type="binding site" evidence="10">
    <location>
        <position position="127"/>
    </location>
    <ligand>
        <name>substrate</name>
    </ligand>
</feature>
<dbReference type="UniPathway" id="UPA00244">
    <property type="reaction ID" value="UER00312"/>
</dbReference>
<dbReference type="Pfam" id="PF04166">
    <property type="entry name" value="PdxA"/>
    <property type="match status" value="1"/>
</dbReference>
<feature type="binding site" evidence="10">
    <location>
        <position position="277"/>
    </location>
    <ligand>
        <name>substrate</name>
    </ligand>
</feature>
<name>I0ELE4_HELC0</name>
<dbReference type="STRING" id="182217.HCW_02410"/>